<comment type="caution">
    <text evidence="1">The sequence shown here is derived from an EMBL/GenBank/DDBJ whole genome shotgun (WGS) entry which is preliminary data.</text>
</comment>
<gene>
    <name evidence="1" type="primary">Necator_chrV.g19008</name>
    <name evidence="1" type="ORF">RB195_014217</name>
</gene>
<evidence type="ECO:0000313" key="2">
    <source>
        <dbReference type="Proteomes" id="UP001303046"/>
    </source>
</evidence>
<organism evidence="1 2">
    <name type="scientific">Necator americanus</name>
    <name type="common">Human hookworm</name>
    <dbReference type="NCBI Taxonomy" id="51031"/>
    <lineage>
        <taxon>Eukaryota</taxon>
        <taxon>Metazoa</taxon>
        <taxon>Ecdysozoa</taxon>
        <taxon>Nematoda</taxon>
        <taxon>Chromadorea</taxon>
        <taxon>Rhabditida</taxon>
        <taxon>Rhabditina</taxon>
        <taxon>Rhabditomorpha</taxon>
        <taxon>Strongyloidea</taxon>
        <taxon>Ancylostomatidae</taxon>
        <taxon>Bunostominae</taxon>
        <taxon>Necator</taxon>
    </lineage>
</organism>
<reference evidence="1 2" key="1">
    <citation type="submission" date="2023-08" db="EMBL/GenBank/DDBJ databases">
        <title>A Necator americanus chromosomal reference genome.</title>
        <authorList>
            <person name="Ilik V."/>
            <person name="Petrzelkova K.J."/>
            <person name="Pardy F."/>
            <person name="Fuh T."/>
            <person name="Niatou-Singa F.S."/>
            <person name="Gouil Q."/>
            <person name="Baker L."/>
            <person name="Ritchie M.E."/>
            <person name="Jex A.R."/>
            <person name="Gazzola D."/>
            <person name="Li H."/>
            <person name="Toshio Fujiwara R."/>
            <person name="Zhan B."/>
            <person name="Aroian R.V."/>
            <person name="Pafco B."/>
            <person name="Schwarz E.M."/>
        </authorList>
    </citation>
    <scope>NUCLEOTIDE SEQUENCE [LARGE SCALE GENOMIC DNA]</scope>
    <source>
        <strain evidence="1 2">Aroian</strain>
        <tissue evidence="1">Whole animal</tissue>
    </source>
</reference>
<sequence>MTEDPWERHCTEHSRNIQSHGVEKEFCGPEKEEKANINSQALENFNNSIAMRNADHVAENILEEKDENKDTVGKIKHFLPHQPVFTPQKDTTEE</sequence>
<keyword evidence="2" id="KW-1185">Reference proteome</keyword>
<accession>A0ABR1DZ57</accession>
<dbReference type="EMBL" id="JAVFWL010000005">
    <property type="protein sequence ID" value="KAK6755698.1"/>
    <property type="molecule type" value="Genomic_DNA"/>
</dbReference>
<proteinExistence type="predicted"/>
<protein>
    <submittedName>
        <fullName evidence="1">Uncharacterized protein</fullName>
    </submittedName>
</protein>
<dbReference type="Proteomes" id="UP001303046">
    <property type="component" value="Unassembled WGS sequence"/>
</dbReference>
<name>A0ABR1DZ57_NECAM</name>
<evidence type="ECO:0000313" key="1">
    <source>
        <dbReference type="EMBL" id="KAK6755698.1"/>
    </source>
</evidence>